<keyword evidence="4 8" id="KW-1133">Transmembrane helix</keyword>
<feature type="repeat" description="ANK" evidence="7">
    <location>
        <begin position="176"/>
        <end position="198"/>
    </location>
</feature>
<evidence type="ECO:0000313" key="11">
    <source>
        <dbReference type="EMBL" id="PKI55656.1"/>
    </source>
</evidence>
<evidence type="ECO:0000256" key="6">
    <source>
        <dbReference type="ARBA" id="ARBA00023136"/>
    </source>
</evidence>
<evidence type="ECO:0000256" key="4">
    <source>
        <dbReference type="ARBA" id="ARBA00022989"/>
    </source>
</evidence>
<dbReference type="InterPro" id="IPR026961">
    <property type="entry name" value="PGG_dom"/>
</dbReference>
<dbReference type="AlphaFoldDB" id="A0A218WQJ4"/>
<dbReference type="GeneID" id="116208296"/>
<dbReference type="Proteomes" id="UP000233551">
    <property type="component" value="Unassembled WGS sequence"/>
</dbReference>
<dbReference type="InterPro" id="IPR002110">
    <property type="entry name" value="Ankyrin_rpt"/>
</dbReference>
<evidence type="ECO:0000313" key="12">
    <source>
        <dbReference type="Proteomes" id="UP000197138"/>
    </source>
</evidence>
<dbReference type="STRING" id="22663.A0A218WQJ4"/>
<gene>
    <name evidence="10" type="ORF">CDL15_Pgr017250</name>
    <name evidence="11" type="ORF">CRG98_023967</name>
</gene>
<dbReference type="Pfam" id="PF00023">
    <property type="entry name" value="Ank"/>
    <property type="match status" value="1"/>
</dbReference>
<evidence type="ECO:0000256" key="3">
    <source>
        <dbReference type="ARBA" id="ARBA00022737"/>
    </source>
</evidence>
<reference evidence="11 13" key="3">
    <citation type="submission" date="2017-11" db="EMBL/GenBank/DDBJ databases">
        <title>De-novo sequencing of pomegranate (Punica granatum L.) genome.</title>
        <authorList>
            <person name="Akparov Z."/>
            <person name="Amiraslanov A."/>
            <person name="Hajiyeva S."/>
            <person name="Abbasov M."/>
            <person name="Kaur K."/>
            <person name="Hamwieh A."/>
            <person name="Solovyev V."/>
            <person name="Salamov A."/>
            <person name="Braich B."/>
            <person name="Kosarev P."/>
            <person name="Mahmoud A."/>
            <person name="Hajiyev E."/>
            <person name="Babayeva S."/>
            <person name="Izzatullayeva V."/>
            <person name="Mammadov A."/>
            <person name="Mammadov A."/>
            <person name="Sharifova S."/>
            <person name="Ojaghi J."/>
            <person name="Eynullazada K."/>
            <person name="Bayramov B."/>
            <person name="Abdulazimova A."/>
            <person name="Shahmuradov I."/>
        </authorList>
    </citation>
    <scope>NUCLEOTIDE SEQUENCE [LARGE SCALE GENOMIC DNA]</scope>
    <source>
        <strain evidence="11">AG2017</strain>
        <strain evidence="13">cv. AG2017</strain>
        <tissue evidence="11">Leaf</tissue>
    </source>
</reference>
<sequence length="450" mass="49158">MDARLFEAARTGDVNYLHSLCRDVPLILEAAALQGGETPLHVSVVAGHLDFACELLKLRPAFAEEMNPDGLAPLHIASAKGSLEIVRELLKLGPQLCLLKGRERRIPLHYSAIKGRVQVMKELLSACGSSIEEVTARGETALHLAVKNSQFEALTVLVDQLKKTNKESLLNCKDSQGDTILHLAVGTKQYEVVDLLLNGKIVHKDRVDVNAVNQRGLTPLDILSIVPSESGDREIRHILTGADAPSIRVVSESQDDHCAAADGLDNRQQARCSRWGRIFRVNYEKNQWLDYLRFKKGRDSANDARSTLLVVATLITTATYQAVLQPPGGLWQDDSDSLSGTADNSSTLNGIAPKTHKAGKAVLGNLNPGSYITFLLFNSLGFFASIQMIICLTMGFPLHTELMTALWALVITYDTSMGAMTPNSFFNCFFVALSAALPVLMGIITLRARR</sequence>
<dbReference type="Proteomes" id="UP000197138">
    <property type="component" value="Unassembled WGS sequence"/>
</dbReference>
<dbReference type="PANTHER" id="PTHR24186">
    <property type="entry name" value="PROTEIN PHOSPHATASE 1 REGULATORY SUBUNIT"/>
    <property type="match status" value="1"/>
</dbReference>
<evidence type="ECO:0000259" key="9">
    <source>
        <dbReference type="Pfam" id="PF13962"/>
    </source>
</evidence>
<dbReference type="Pfam" id="PF13962">
    <property type="entry name" value="PGG"/>
    <property type="match status" value="1"/>
</dbReference>
<dbReference type="Gene3D" id="1.25.40.20">
    <property type="entry name" value="Ankyrin repeat-containing domain"/>
    <property type="match status" value="1"/>
</dbReference>
<evidence type="ECO:0000256" key="1">
    <source>
        <dbReference type="ARBA" id="ARBA00004141"/>
    </source>
</evidence>
<dbReference type="OrthoDB" id="674805at2759"/>
<evidence type="ECO:0000313" key="13">
    <source>
        <dbReference type="Proteomes" id="UP000233551"/>
    </source>
</evidence>
<feature type="domain" description="PGG" evidence="9">
    <location>
        <begin position="301"/>
        <end position="420"/>
    </location>
</feature>
<keyword evidence="5 7" id="KW-0040">ANK repeat</keyword>
<dbReference type="PANTHER" id="PTHR24186:SF56">
    <property type="entry name" value="PGG DOMAIN-CONTAINING PROTEIN"/>
    <property type="match status" value="1"/>
</dbReference>
<dbReference type="EMBL" id="MTKT01003402">
    <property type="protein sequence ID" value="OWM75124.1"/>
    <property type="molecule type" value="Genomic_DNA"/>
</dbReference>
<evidence type="ECO:0000256" key="7">
    <source>
        <dbReference type="PROSITE-ProRule" id="PRU00023"/>
    </source>
</evidence>
<proteinExistence type="predicted"/>
<evidence type="ECO:0000256" key="8">
    <source>
        <dbReference type="SAM" id="Phobius"/>
    </source>
</evidence>
<feature type="repeat" description="ANK" evidence="7">
    <location>
        <begin position="69"/>
        <end position="101"/>
    </location>
</feature>
<reference evidence="10" key="2">
    <citation type="submission" date="2017-06" db="EMBL/GenBank/DDBJ databases">
        <title>The pomegranate genome and the genomics of punicalagin biosynthesis.</title>
        <authorList>
            <person name="Xu C."/>
        </authorList>
    </citation>
    <scope>NUCLEOTIDE SEQUENCE [LARGE SCALE GENOMIC DNA]</scope>
    <source>
        <tissue evidence="10">Fresh leaf</tissue>
    </source>
</reference>
<feature type="transmembrane region" description="Helical" evidence="8">
    <location>
        <begin position="424"/>
        <end position="446"/>
    </location>
</feature>
<organism evidence="10 12">
    <name type="scientific">Punica granatum</name>
    <name type="common">Pomegranate</name>
    <dbReference type="NCBI Taxonomy" id="22663"/>
    <lineage>
        <taxon>Eukaryota</taxon>
        <taxon>Viridiplantae</taxon>
        <taxon>Streptophyta</taxon>
        <taxon>Embryophyta</taxon>
        <taxon>Tracheophyta</taxon>
        <taxon>Spermatophyta</taxon>
        <taxon>Magnoliopsida</taxon>
        <taxon>eudicotyledons</taxon>
        <taxon>Gunneridae</taxon>
        <taxon>Pentapetalae</taxon>
        <taxon>rosids</taxon>
        <taxon>malvids</taxon>
        <taxon>Myrtales</taxon>
        <taxon>Lythraceae</taxon>
        <taxon>Punica</taxon>
    </lineage>
</organism>
<dbReference type="SUPFAM" id="SSF48403">
    <property type="entry name" value="Ankyrin repeat"/>
    <property type="match status" value="1"/>
</dbReference>
<name>A0A218WQJ4_PUNGR</name>
<keyword evidence="3" id="KW-0677">Repeat</keyword>
<evidence type="ECO:0000256" key="5">
    <source>
        <dbReference type="ARBA" id="ARBA00023043"/>
    </source>
</evidence>
<comment type="caution">
    <text evidence="10">The sequence shown here is derived from an EMBL/GenBank/DDBJ whole genome shotgun (WGS) entry which is preliminary data.</text>
</comment>
<comment type="subcellular location">
    <subcellularLocation>
        <location evidence="1">Membrane</location>
        <topology evidence="1">Multi-pass membrane protein</topology>
    </subcellularLocation>
</comment>
<dbReference type="PROSITE" id="PS50297">
    <property type="entry name" value="ANK_REP_REGION"/>
    <property type="match status" value="3"/>
</dbReference>
<evidence type="ECO:0000313" key="10">
    <source>
        <dbReference type="EMBL" id="OWM75124.1"/>
    </source>
</evidence>
<keyword evidence="2 8" id="KW-0812">Transmembrane</keyword>
<reference evidence="12" key="1">
    <citation type="journal article" date="2017" name="Plant J.">
        <title>The pomegranate (Punica granatum L.) genome and the genomics of punicalagin biosynthesis.</title>
        <authorList>
            <person name="Qin G."/>
            <person name="Xu C."/>
            <person name="Ming R."/>
            <person name="Tang H."/>
            <person name="Guyot R."/>
            <person name="Kramer E.M."/>
            <person name="Hu Y."/>
            <person name="Yi X."/>
            <person name="Qi Y."/>
            <person name="Xu X."/>
            <person name="Gao Z."/>
            <person name="Pan H."/>
            <person name="Jian J."/>
            <person name="Tian Y."/>
            <person name="Yue Z."/>
            <person name="Xu Y."/>
        </authorList>
    </citation>
    <scope>NUCLEOTIDE SEQUENCE [LARGE SCALE GENOMIC DNA]</scope>
    <source>
        <strain evidence="12">cv. Dabenzi</strain>
    </source>
</reference>
<accession>A0A218WQJ4</accession>
<evidence type="ECO:0000256" key="2">
    <source>
        <dbReference type="ARBA" id="ARBA00022692"/>
    </source>
</evidence>
<protein>
    <recommendedName>
        <fullName evidence="9">PGG domain-containing protein</fullName>
    </recommendedName>
</protein>
<dbReference type="SMART" id="SM00248">
    <property type="entry name" value="ANK"/>
    <property type="match status" value="6"/>
</dbReference>
<dbReference type="PROSITE" id="PS50088">
    <property type="entry name" value="ANK_REPEAT"/>
    <property type="match status" value="3"/>
</dbReference>
<dbReference type="Pfam" id="PF12796">
    <property type="entry name" value="Ank_2"/>
    <property type="match status" value="2"/>
</dbReference>
<dbReference type="GO" id="GO:0005886">
    <property type="term" value="C:plasma membrane"/>
    <property type="evidence" value="ECO:0007669"/>
    <property type="project" value="TreeGrafter"/>
</dbReference>
<feature type="repeat" description="ANK" evidence="7">
    <location>
        <begin position="137"/>
        <end position="169"/>
    </location>
</feature>
<keyword evidence="13" id="KW-1185">Reference proteome</keyword>
<dbReference type="EMBL" id="PGOL01001682">
    <property type="protein sequence ID" value="PKI55656.1"/>
    <property type="molecule type" value="Genomic_DNA"/>
</dbReference>
<keyword evidence="6 8" id="KW-0472">Membrane</keyword>
<dbReference type="InterPro" id="IPR036770">
    <property type="entry name" value="Ankyrin_rpt-contain_sf"/>
</dbReference>